<evidence type="ECO:0000256" key="3">
    <source>
        <dbReference type="ARBA" id="ARBA00023125"/>
    </source>
</evidence>
<evidence type="ECO:0000259" key="9">
    <source>
        <dbReference type="PROSITE" id="PS51351"/>
    </source>
</evidence>
<dbReference type="GO" id="GO:0006367">
    <property type="term" value="P:transcription initiation at RNA polymerase II promoter"/>
    <property type="evidence" value="ECO:0007669"/>
    <property type="project" value="UniProtKB-UniRule"/>
</dbReference>
<comment type="similarity">
    <text evidence="7">Belongs to the TFIIE beta subunit family.</text>
</comment>
<evidence type="ECO:0000256" key="1">
    <source>
        <dbReference type="ARBA" id="ARBA00004123"/>
    </source>
</evidence>
<feature type="region of interest" description="Disordered" evidence="8">
    <location>
        <begin position="206"/>
        <end position="226"/>
    </location>
</feature>
<dbReference type="Pfam" id="PF18121">
    <property type="entry name" value="TFA2_Winged_2"/>
    <property type="match status" value="1"/>
</dbReference>
<dbReference type="GO" id="GO:0003677">
    <property type="term" value="F:DNA binding"/>
    <property type="evidence" value="ECO:0007669"/>
    <property type="project" value="UniProtKB-UniRule"/>
</dbReference>
<protein>
    <recommendedName>
        <fullName evidence="7">Transcription initiation factor IIE subunit beta</fullName>
    </recommendedName>
</protein>
<dbReference type="InterPro" id="IPR003166">
    <property type="entry name" value="TFIIE_bsu_DNA-bd"/>
</dbReference>
<evidence type="ECO:0000256" key="8">
    <source>
        <dbReference type="SAM" id="MobiDB-lite"/>
    </source>
</evidence>
<dbReference type="InterPro" id="IPR040501">
    <property type="entry name" value="TFA2_Winged_2"/>
</dbReference>
<proteinExistence type="inferred from homology"/>
<evidence type="ECO:0000256" key="2">
    <source>
        <dbReference type="ARBA" id="ARBA00023015"/>
    </source>
</evidence>
<dbReference type="PROSITE" id="PS51351">
    <property type="entry name" value="TFIIE_BETA_C"/>
    <property type="match status" value="1"/>
</dbReference>
<evidence type="ECO:0000256" key="7">
    <source>
        <dbReference type="PIRNR" id="PIRNR016398"/>
    </source>
</evidence>
<sequence>MNPHLQQQQEAFKKNLQKQQELIRSSVSRPDPPPSPTPSAASSVISNRPLNSIEINRPASLQELYERLGLNLTTQPDLLEKVCRNDRIFYSNNTLRYEPAFAIRSKEDIIEALRKRNDMTGIDLAELKEAYPKIEEACIDLAKRKEIFLIRPREDGPKVIFLNEFKVENVVDADFRHLWSQVAVPSDDFELRESLEKAGMKACSQTTGMSLATTKPRDSKKKTTAKRPFRRIKITNDYLEGIDLSIDPDTNK</sequence>
<dbReference type="GO" id="GO:0001097">
    <property type="term" value="F:TFIIH-class transcription factor complex binding"/>
    <property type="evidence" value="ECO:0007669"/>
    <property type="project" value="TreeGrafter"/>
</dbReference>
<gene>
    <name evidence="10" type="ORF">PSACC_02922</name>
</gene>
<keyword evidence="2 7" id="KW-0805">Transcription regulation</keyword>
<dbReference type="Proteomes" id="UP000240830">
    <property type="component" value="Unassembled WGS sequence"/>
</dbReference>
<dbReference type="PANTHER" id="PTHR12716:SF8">
    <property type="entry name" value="TRANSCRIPTION INITIATION FACTOR IIE SUBUNIT BETA"/>
    <property type="match status" value="1"/>
</dbReference>
<feature type="region of interest" description="Disordered" evidence="8">
    <location>
        <begin position="1"/>
        <end position="45"/>
    </location>
</feature>
<dbReference type="STRING" id="1246581.A0A2H9THR0"/>
<organism evidence="10 11">
    <name type="scientific">Paramicrosporidium saccamoebae</name>
    <dbReference type="NCBI Taxonomy" id="1246581"/>
    <lineage>
        <taxon>Eukaryota</taxon>
        <taxon>Fungi</taxon>
        <taxon>Fungi incertae sedis</taxon>
        <taxon>Cryptomycota</taxon>
        <taxon>Cryptomycota incertae sedis</taxon>
        <taxon>Paramicrosporidium</taxon>
    </lineage>
</organism>
<accession>A0A2H9THR0</accession>
<dbReference type="EMBL" id="MTSL01000181">
    <property type="protein sequence ID" value="PJF17265.1"/>
    <property type="molecule type" value="Genomic_DNA"/>
</dbReference>
<dbReference type="GO" id="GO:0005673">
    <property type="term" value="C:transcription factor TFIIE complex"/>
    <property type="evidence" value="ECO:0007669"/>
    <property type="project" value="UniProtKB-UniRule"/>
</dbReference>
<comment type="subunit">
    <text evidence="7">Tetramer of two alpha and two beta chains.</text>
</comment>
<dbReference type="AlphaFoldDB" id="A0A2H9THR0"/>
<name>A0A2H9THR0_9FUNG</name>
<reference evidence="10 11" key="1">
    <citation type="submission" date="2016-10" db="EMBL/GenBank/DDBJ databases">
        <title>The genome of Paramicrosporidium saccamoebae is the missing link in understanding Cryptomycota and Microsporidia evolution.</title>
        <authorList>
            <person name="Quandt C.A."/>
            <person name="Beaudet D."/>
            <person name="Corsaro D."/>
            <person name="Michel R."/>
            <person name="Corradi N."/>
            <person name="James T."/>
        </authorList>
    </citation>
    <scope>NUCLEOTIDE SEQUENCE [LARGE SCALE GENOMIC DNA]</scope>
    <source>
        <strain evidence="10 11">KSL3</strain>
    </source>
</reference>
<comment type="subcellular location">
    <subcellularLocation>
        <location evidence="1 7">Nucleus</location>
    </subcellularLocation>
</comment>
<evidence type="ECO:0000313" key="10">
    <source>
        <dbReference type="EMBL" id="PJF17265.1"/>
    </source>
</evidence>
<feature type="compositionally biased region" description="Polar residues" evidence="8">
    <location>
        <begin position="1"/>
        <end position="10"/>
    </location>
</feature>
<keyword evidence="11" id="KW-1185">Reference proteome</keyword>
<keyword evidence="3 7" id="KW-0238">DNA-binding</keyword>
<evidence type="ECO:0000313" key="11">
    <source>
        <dbReference type="Proteomes" id="UP000240830"/>
    </source>
</evidence>
<keyword evidence="4 7" id="KW-0804">Transcription</keyword>
<evidence type="ECO:0000256" key="5">
    <source>
        <dbReference type="ARBA" id="ARBA00023242"/>
    </source>
</evidence>
<dbReference type="PANTHER" id="PTHR12716">
    <property type="entry name" value="TRANSCRIPTION INITIATION FACTOR IIE, BETA SUBUNIT"/>
    <property type="match status" value="1"/>
</dbReference>
<dbReference type="InterPro" id="IPR016656">
    <property type="entry name" value="TFIIE-bsu"/>
</dbReference>
<keyword evidence="5 7" id="KW-0539">Nucleus</keyword>
<evidence type="ECO:0000256" key="4">
    <source>
        <dbReference type="ARBA" id="ARBA00023163"/>
    </source>
</evidence>
<dbReference type="OrthoDB" id="3907302at2759"/>
<comment type="caution">
    <text evidence="10">The sequence shown here is derived from an EMBL/GenBank/DDBJ whole genome shotgun (WGS) entry which is preliminary data.</text>
</comment>
<feature type="domain" description="TFIIE beta" evidence="9">
    <location>
        <begin position="26"/>
        <end position="104"/>
    </location>
</feature>
<dbReference type="PIRSF" id="PIRSF016398">
    <property type="entry name" value="TFIIE-beta"/>
    <property type="match status" value="1"/>
</dbReference>
<comment type="function">
    <text evidence="6 7">Recruits TFIIH to the initiation complex and stimulates the RNA polymerase II C-terminal domain kinase and DNA-dependent ATPase activities of TFIIH. Both TFIIH and TFIIE are required for promoter clearance by RNA polymerase.</text>
</comment>
<evidence type="ECO:0000256" key="6">
    <source>
        <dbReference type="ARBA" id="ARBA00025581"/>
    </source>
</evidence>